<keyword evidence="2" id="KW-1185">Reference proteome</keyword>
<proteinExistence type="predicted"/>
<name>A0AAV2DM82_9ROSI</name>
<sequence length="151" mass="17308">MQEISEVSRPVNIQLQELEIFNSLDSDIWSSPGRQMLSWMLSRLKSLFLVKLELIQKPRFPSLFASQRLSNHVTKLRITYSVWSWGSLRWILCISLGPFGRAKCLCAFPKIQRSFVTLVCAFLLSQDWLQSCIAELDRSITVGIKVSEEAA</sequence>
<accession>A0AAV2DM82</accession>
<protein>
    <submittedName>
        <fullName evidence="1">Uncharacterized protein</fullName>
    </submittedName>
</protein>
<dbReference type="Proteomes" id="UP001497516">
    <property type="component" value="Chromosome 3"/>
</dbReference>
<evidence type="ECO:0000313" key="2">
    <source>
        <dbReference type="Proteomes" id="UP001497516"/>
    </source>
</evidence>
<dbReference type="EMBL" id="OZ034816">
    <property type="protein sequence ID" value="CAL1374101.1"/>
    <property type="molecule type" value="Genomic_DNA"/>
</dbReference>
<gene>
    <name evidence="1" type="ORF">LTRI10_LOCUS15990</name>
</gene>
<evidence type="ECO:0000313" key="1">
    <source>
        <dbReference type="EMBL" id="CAL1374101.1"/>
    </source>
</evidence>
<reference evidence="1 2" key="1">
    <citation type="submission" date="2024-04" db="EMBL/GenBank/DDBJ databases">
        <authorList>
            <person name="Fracassetti M."/>
        </authorList>
    </citation>
    <scope>NUCLEOTIDE SEQUENCE [LARGE SCALE GENOMIC DNA]</scope>
</reference>
<dbReference type="AlphaFoldDB" id="A0AAV2DM82"/>
<organism evidence="1 2">
    <name type="scientific">Linum trigynum</name>
    <dbReference type="NCBI Taxonomy" id="586398"/>
    <lineage>
        <taxon>Eukaryota</taxon>
        <taxon>Viridiplantae</taxon>
        <taxon>Streptophyta</taxon>
        <taxon>Embryophyta</taxon>
        <taxon>Tracheophyta</taxon>
        <taxon>Spermatophyta</taxon>
        <taxon>Magnoliopsida</taxon>
        <taxon>eudicotyledons</taxon>
        <taxon>Gunneridae</taxon>
        <taxon>Pentapetalae</taxon>
        <taxon>rosids</taxon>
        <taxon>fabids</taxon>
        <taxon>Malpighiales</taxon>
        <taxon>Linaceae</taxon>
        <taxon>Linum</taxon>
    </lineage>
</organism>